<dbReference type="SUPFAM" id="SSF88713">
    <property type="entry name" value="Glycoside hydrolase/deacetylase"/>
    <property type="match status" value="1"/>
</dbReference>
<dbReference type="InterPro" id="IPR011330">
    <property type="entry name" value="Glyco_hydro/deAcase_b/a-brl"/>
</dbReference>
<dbReference type="GO" id="GO:0005975">
    <property type="term" value="P:carbohydrate metabolic process"/>
    <property type="evidence" value="ECO:0007669"/>
    <property type="project" value="InterPro"/>
</dbReference>
<proteinExistence type="predicted"/>
<dbReference type="Proteomes" id="UP000574067">
    <property type="component" value="Unassembled WGS sequence"/>
</dbReference>
<evidence type="ECO:0008006" key="3">
    <source>
        <dbReference type="Google" id="ProtNLM"/>
    </source>
</evidence>
<keyword evidence="2" id="KW-1185">Reference proteome</keyword>
<organism evidence="1 2">
    <name type="scientific">Azohydromonas caseinilytica</name>
    <dbReference type="NCBI Taxonomy" id="2728836"/>
    <lineage>
        <taxon>Bacteria</taxon>
        <taxon>Pseudomonadati</taxon>
        <taxon>Pseudomonadota</taxon>
        <taxon>Betaproteobacteria</taxon>
        <taxon>Burkholderiales</taxon>
        <taxon>Sphaerotilaceae</taxon>
        <taxon>Azohydromonas</taxon>
    </lineage>
</organism>
<evidence type="ECO:0000313" key="1">
    <source>
        <dbReference type="EMBL" id="NML18985.1"/>
    </source>
</evidence>
<accession>A0A848FJB9</accession>
<evidence type="ECO:0000313" key="2">
    <source>
        <dbReference type="Proteomes" id="UP000574067"/>
    </source>
</evidence>
<dbReference type="EMBL" id="JABBFW010000048">
    <property type="protein sequence ID" value="NML18985.1"/>
    <property type="molecule type" value="Genomic_DNA"/>
</dbReference>
<dbReference type="Gene3D" id="3.20.20.370">
    <property type="entry name" value="Glycoside hydrolase/deacetylase"/>
    <property type="match status" value="1"/>
</dbReference>
<dbReference type="RefSeq" id="WP_169163883.1">
    <property type="nucleotide sequence ID" value="NZ_JABBFW010000048.1"/>
</dbReference>
<gene>
    <name evidence="1" type="ORF">HHL10_28860</name>
</gene>
<name>A0A848FJB9_9BURK</name>
<reference evidence="1 2" key="1">
    <citation type="submission" date="2020-04" db="EMBL/GenBank/DDBJ databases">
        <title>Azohydromonas sp. isolated from soil.</title>
        <authorList>
            <person name="Dahal R.H."/>
        </authorList>
    </citation>
    <scope>NUCLEOTIDE SEQUENCE [LARGE SCALE GENOMIC DNA]</scope>
    <source>
        <strain evidence="1 2">G-1-1-14</strain>
    </source>
</reference>
<dbReference type="AlphaFoldDB" id="A0A848FJB9"/>
<sequence>MLHVIFTVDYEIHGNGDGDPKGLMVEPTDRMLRLLDEYGAKLTIMADVAEILRFKEYAEKTGRDDYGYRAIVEQLLYAISKGHDVQLHIHSSYFNAVHDQDRWAQDWSEYDFAMLPYERMDWMVRTCKEYLESLLKPVKQDYACMAFRAANWSVSPSTNVVRALVNNRIEIDTSVFKFGRRNGAVSFDYSDAHSPLVPWRASESNICARDQNGRLWEVPIYTEKRWLGAFLARGRLYRVMCDVFHKGPFNVSHAKAGTGEPSAGRRRSRLAALQALFRTHAWKADFNQCDGRQLVGALQRAERSVPAAEDVHVPFVLIGHSKLFTNANEGTLRPFLSHIARHSDRYAFGTLQGMGRYQDRWAVL</sequence>
<protein>
    <recommendedName>
        <fullName evidence="3">Polysaccharide deacetylase</fullName>
    </recommendedName>
</protein>
<comment type="caution">
    <text evidence="1">The sequence shown here is derived from an EMBL/GenBank/DDBJ whole genome shotgun (WGS) entry which is preliminary data.</text>
</comment>